<dbReference type="Proteomes" id="UP000805193">
    <property type="component" value="Unassembled WGS sequence"/>
</dbReference>
<feature type="non-terminal residue" evidence="1">
    <location>
        <position position="134"/>
    </location>
</feature>
<reference evidence="1 2" key="1">
    <citation type="journal article" date="2020" name="Cell">
        <title>Large-Scale Comparative Analyses of Tick Genomes Elucidate Their Genetic Diversity and Vector Capacities.</title>
        <authorList>
            <consortium name="Tick Genome and Microbiome Consortium (TIGMIC)"/>
            <person name="Jia N."/>
            <person name="Wang J."/>
            <person name="Shi W."/>
            <person name="Du L."/>
            <person name="Sun Y."/>
            <person name="Zhan W."/>
            <person name="Jiang J.F."/>
            <person name="Wang Q."/>
            <person name="Zhang B."/>
            <person name="Ji P."/>
            <person name="Bell-Sakyi L."/>
            <person name="Cui X.M."/>
            <person name="Yuan T.T."/>
            <person name="Jiang B.G."/>
            <person name="Yang W.F."/>
            <person name="Lam T.T."/>
            <person name="Chang Q.C."/>
            <person name="Ding S.J."/>
            <person name="Wang X.J."/>
            <person name="Zhu J.G."/>
            <person name="Ruan X.D."/>
            <person name="Zhao L."/>
            <person name="Wei J.T."/>
            <person name="Ye R.Z."/>
            <person name="Que T.C."/>
            <person name="Du C.H."/>
            <person name="Zhou Y.H."/>
            <person name="Cheng J.X."/>
            <person name="Dai P.F."/>
            <person name="Guo W.B."/>
            <person name="Han X.H."/>
            <person name="Huang E.J."/>
            <person name="Li L.F."/>
            <person name="Wei W."/>
            <person name="Gao Y.C."/>
            <person name="Liu J.Z."/>
            <person name="Shao H.Z."/>
            <person name="Wang X."/>
            <person name="Wang C.C."/>
            <person name="Yang T.C."/>
            <person name="Huo Q.B."/>
            <person name="Li W."/>
            <person name="Chen H.Y."/>
            <person name="Chen S.E."/>
            <person name="Zhou L.G."/>
            <person name="Ni X.B."/>
            <person name="Tian J.H."/>
            <person name="Sheng Y."/>
            <person name="Liu T."/>
            <person name="Pan Y.S."/>
            <person name="Xia L.Y."/>
            <person name="Li J."/>
            <person name="Zhao F."/>
            <person name="Cao W.C."/>
        </authorList>
    </citation>
    <scope>NUCLEOTIDE SEQUENCE [LARGE SCALE GENOMIC DNA]</scope>
    <source>
        <strain evidence="1">Iper-2018</strain>
    </source>
</reference>
<proteinExistence type="predicted"/>
<evidence type="ECO:0000313" key="2">
    <source>
        <dbReference type="Proteomes" id="UP000805193"/>
    </source>
</evidence>
<gene>
    <name evidence="1" type="ORF">HPB47_025970</name>
</gene>
<protein>
    <submittedName>
        <fullName evidence="1">Uncharacterized protein</fullName>
    </submittedName>
</protein>
<feature type="non-terminal residue" evidence="1">
    <location>
        <position position="1"/>
    </location>
</feature>
<sequence>VVPLPCGDAAPSGGAVEEDDSDQSGGIDGGGGSGGGGGGGDGGGPAPPSIAVATTPPKVAKSILLCTIGIGGVLEAMMPPDGMCDIVFYTHVMCPKCNETKRFTPIGDDTAYKALLVKAQSYSATTFGISLDQA</sequence>
<organism evidence="1 2">
    <name type="scientific">Ixodes persulcatus</name>
    <name type="common">Taiga tick</name>
    <dbReference type="NCBI Taxonomy" id="34615"/>
    <lineage>
        <taxon>Eukaryota</taxon>
        <taxon>Metazoa</taxon>
        <taxon>Ecdysozoa</taxon>
        <taxon>Arthropoda</taxon>
        <taxon>Chelicerata</taxon>
        <taxon>Arachnida</taxon>
        <taxon>Acari</taxon>
        <taxon>Parasitiformes</taxon>
        <taxon>Ixodida</taxon>
        <taxon>Ixodoidea</taxon>
        <taxon>Ixodidae</taxon>
        <taxon>Ixodinae</taxon>
        <taxon>Ixodes</taxon>
    </lineage>
</organism>
<evidence type="ECO:0000313" key="1">
    <source>
        <dbReference type="EMBL" id="KAG0426944.1"/>
    </source>
</evidence>
<accession>A0AC60PZZ2</accession>
<comment type="caution">
    <text evidence="1">The sequence shown here is derived from an EMBL/GenBank/DDBJ whole genome shotgun (WGS) entry which is preliminary data.</text>
</comment>
<dbReference type="EMBL" id="JABSTQ010009670">
    <property type="protein sequence ID" value="KAG0426944.1"/>
    <property type="molecule type" value="Genomic_DNA"/>
</dbReference>
<keyword evidence="2" id="KW-1185">Reference proteome</keyword>
<name>A0AC60PZZ2_IXOPE</name>